<evidence type="ECO:0000256" key="4">
    <source>
        <dbReference type="SAM" id="Phobius"/>
    </source>
</evidence>
<dbReference type="AlphaFoldDB" id="K0JX45"/>
<dbReference type="NCBIfam" id="NF047398">
    <property type="entry name" value="AAA_KGGVGR"/>
    <property type="match status" value="1"/>
</dbReference>
<evidence type="ECO:0000256" key="2">
    <source>
        <dbReference type="ARBA" id="ARBA00022840"/>
    </source>
</evidence>
<evidence type="ECO:0000313" key="7">
    <source>
        <dbReference type="Proteomes" id="UP000006281"/>
    </source>
</evidence>
<dbReference type="GO" id="GO:0005524">
    <property type="term" value="F:ATP binding"/>
    <property type="evidence" value="ECO:0007669"/>
    <property type="project" value="UniProtKB-KW"/>
</dbReference>
<dbReference type="Proteomes" id="UP000006281">
    <property type="component" value="Chromosome"/>
</dbReference>
<dbReference type="eggNOG" id="COG0455">
    <property type="taxonomic scope" value="Bacteria"/>
</dbReference>
<evidence type="ECO:0000256" key="3">
    <source>
        <dbReference type="SAM" id="MobiDB-lite"/>
    </source>
</evidence>
<dbReference type="PATRIC" id="fig|1179773.3.peg.3291"/>
<evidence type="ECO:0000259" key="5">
    <source>
        <dbReference type="Pfam" id="PF01656"/>
    </source>
</evidence>
<dbReference type="PANTHER" id="PTHR43384:SF6">
    <property type="entry name" value="SEPTUM SITE-DETERMINING PROTEIN MIND HOMOLOG, CHLOROPLASTIC"/>
    <property type="match status" value="1"/>
</dbReference>
<keyword evidence="2" id="KW-0067">ATP-binding</keyword>
<gene>
    <name evidence="6" type="ordered locus">BN6_32870</name>
</gene>
<feature type="domain" description="CobQ/CobB/MinD/ParA nucleotide binding" evidence="5">
    <location>
        <begin position="33"/>
        <end position="236"/>
    </location>
</feature>
<dbReference type="GO" id="GO:0005829">
    <property type="term" value="C:cytosol"/>
    <property type="evidence" value="ECO:0007669"/>
    <property type="project" value="TreeGrafter"/>
</dbReference>
<keyword evidence="4" id="KW-0812">Transmembrane</keyword>
<feature type="transmembrane region" description="Helical" evidence="4">
    <location>
        <begin position="347"/>
        <end position="368"/>
    </location>
</feature>
<dbReference type="PANTHER" id="PTHR43384">
    <property type="entry name" value="SEPTUM SITE-DETERMINING PROTEIN MIND HOMOLOG, CHLOROPLASTIC-RELATED"/>
    <property type="match status" value="1"/>
</dbReference>
<dbReference type="InterPro" id="IPR002586">
    <property type="entry name" value="CobQ/CobB/MinD/ParA_Nub-bd_dom"/>
</dbReference>
<dbReference type="EMBL" id="HE804045">
    <property type="protein sequence ID" value="CCH30591.1"/>
    <property type="molecule type" value="Genomic_DNA"/>
</dbReference>
<keyword evidence="4" id="KW-0472">Membrane</keyword>
<dbReference type="Gene3D" id="3.40.50.300">
    <property type="entry name" value="P-loop containing nucleotide triphosphate hydrolases"/>
    <property type="match status" value="1"/>
</dbReference>
<name>K0JX45_SACES</name>
<keyword evidence="4" id="KW-1133">Transmembrane helix</keyword>
<keyword evidence="1" id="KW-0547">Nucleotide-binding</keyword>
<feature type="region of interest" description="Disordered" evidence="3">
    <location>
        <begin position="1"/>
        <end position="25"/>
    </location>
</feature>
<dbReference type="HOGENOM" id="CLU_521648_0_0_11"/>
<accession>K0JX45</accession>
<keyword evidence="7" id="KW-1185">Reference proteome</keyword>
<dbReference type="KEGG" id="sesp:BN6_32870"/>
<sequence length="522" mass="57534">MARPGDRRVHRPVPPAQPAGRPAQPGADRMIVTFYSYKGGTGRTMALANIAVVLARAGHRVLAVDFDLEAPGLARYFEEITPEPPRTGLIDLLLAESAEPGGPDWRDHVVPIERNLSLLAGGNQDRDYPARVLGFDWGEFFRAGGGEFFERLRADWSAEYDFVLVDSRTGITDTGGVCTITLPDIVVPVFTANHQSVDGVVDVMHRAQAGRQALDYDRPPLVVLPLPARFDGRTERRSAQEWLEIFADRFEPFYQDWLPRGIRPRQILERTKLPYVAYFSFGERLPVRSDDAADPESLGYALHTVAKLIENGLSNAAEVVGLPTEPPAQRVRTDEPRLTVLRRRRRLLPVAHLITSAIALVGTITLLVSQNVALPFRQTIVLAGAAQTGYFDNPEVQRILLRRGFSVRITQAGDRTESPVDLDSAAFVMTTGALSTDALRSQLESAGRSSKSYEPFYSLLVVAGRHEHVAALASAGVATPPGEPPVLQPRRAAVPRPPRPEADVERPRRDARRRPFRGGGNR</sequence>
<dbReference type="GO" id="GO:0051782">
    <property type="term" value="P:negative regulation of cell division"/>
    <property type="evidence" value="ECO:0007669"/>
    <property type="project" value="TreeGrafter"/>
</dbReference>
<protein>
    <recommendedName>
        <fullName evidence="5">CobQ/CobB/MinD/ParA nucleotide binding domain-containing protein</fullName>
    </recommendedName>
</protein>
<feature type="region of interest" description="Disordered" evidence="3">
    <location>
        <begin position="476"/>
        <end position="522"/>
    </location>
</feature>
<dbReference type="STRING" id="1179773.BN6_32870"/>
<evidence type="ECO:0000313" key="6">
    <source>
        <dbReference type="EMBL" id="CCH30591.1"/>
    </source>
</evidence>
<reference evidence="6 7" key="1">
    <citation type="journal article" date="2012" name="BMC Genomics">
        <title>Complete genome sequence of Saccharothrix espanaensis DSM 44229T and comparison to the other completely sequenced Pseudonocardiaceae.</title>
        <authorList>
            <person name="Strobel T."/>
            <person name="Al-Dilaimi A."/>
            <person name="Blom J."/>
            <person name="Gessner A."/>
            <person name="Kalinowski J."/>
            <person name="Luzhetska M."/>
            <person name="Puhler A."/>
            <person name="Szczepanowski R."/>
            <person name="Bechthold A."/>
            <person name="Ruckert C."/>
        </authorList>
    </citation>
    <scope>NUCLEOTIDE SEQUENCE [LARGE SCALE GENOMIC DNA]</scope>
    <source>
        <strain evidence="7">ATCC 51144 / DSM 44229 / JCM 9112 / NBRC 15066 / NRRL 15764</strain>
    </source>
</reference>
<proteinExistence type="predicted"/>
<dbReference type="GO" id="GO:0009898">
    <property type="term" value="C:cytoplasmic side of plasma membrane"/>
    <property type="evidence" value="ECO:0007669"/>
    <property type="project" value="TreeGrafter"/>
</dbReference>
<feature type="compositionally biased region" description="Basic and acidic residues" evidence="3">
    <location>
        <begin position="498"/>
        <end position="508"/>
    </location>
</feature>
<dbReference type="InterPro" id="IPR050625">
    <property type="entry name" value="ParA/MinD_ATPase"/>
</dbReference>
<dbReference type="Pfam" id="PF01656">
    <property type="entry name" value="CbiA"/>
    <property type="match status" value="1"/>
</dbReference>
<evidence type="ECO:0000256" key="1">
    <source>
        <dbReference type="ARBA" id="ARBA00022741"/>
    </source>
</evidence>
<dbReference type="InterPro" id="IPR027417">
    <property type="entry name" value="P-loop_NTPase"/>
</dbReference>
<dbReference type="SUPFAM" id="SSF52540">
    <property type="entry name" value="P-loop containing nucleoside triphosphate hydrolases"/>
    <property type="match status" value="1"/>
</dbReference>
<dbReference type="GO" id="GO:0016887">
    <property type="term" value="F:ATP hydrolysis activity"/>
    <property type="evidence" value="ECO:0007669"/>
    <property type="project" value="TreeGrafter"/>
</dbReference>
<organism evidence="6 7">
    <name type="scientific">Saccharothrix espanaensis (strain ATCC 51144 / DSM 44229 / JCM 9112 / NBRC 15066 / NRRL 15764)</name>
    <dbReference type="NCBI Taxonomy" id="1179773"/>
    <lineage>
        <taxon>Bacteria</taxon>
        <taxon>Bacillati</taxon>
        <taxon>Actinomycetota</taxon>
        <taxon>Actinomycetes</taxon>
        <taxon>Pseudonocardiales</taxon>
        <taxon>Pseudonocardiaceae</taxon>
        <taxon>Saccharothrix</taxon>
    </lineage>
</organism>